<gene>
    <name evidence="2" type="ORF">DEF24_03315</name>
</gene>
<proteinExistence type="predicted"/>
<name>A0A368TA55_9ACTN</name>
<keyword evidence="3" id="KW-1185">Reference proteome</keyword>
<accession>A0A368TA55</accession>
<dbReference type="Proteomes" id="UP000253318">
    <property type="component" value="Unassembled WGS sequence"/>
</dbReference>
<dbReference type="RefSeq" id="WP_114399734.1">
    <property type="nucleotide sequence ID" value="NZ_QEIM01000149.1"/>
</dbReference>
<feature type="compositionally biased region" description="Basic and acidic residues" evidence="1">
    <location>
        <begin position="168"/>
        <end position="178"/>
    </location>
</feature>
<dbReference type="OrthoDB" id="9795011at2"/>
<comment type="caution">
    <text evidence="2">The sequence shown here is derived from an EMBL/GenBank/DDBJ whole genome shotgun (WGS) entry which is preliminary data.</text>
</comment>
<reference evidence="2 3" key="1">
    <citation type="submission" date="2018-04" db="EMBL/GenBank/DDBJ databases">
        <title>Novel actinobacteria from marine sediment.</title>
        <authorList>
            <person name="Ng Z.Y."/>
            <person name="Tan G.Y.A."/>
        </authorList>
    </citation>
    <scope>NUCLEOTIDE SEQUENCE [LARGE SCALE GENOMIC DNA]</scope>
    <source>
        <strain evidence="2 3">TPS81</strain>
    </source>
</reference>
<dbReference type="SUPFAM" id="SSF48498">
    <property type="entry name" value="Tetracyclin repressor-like, C-terminal domain"/>
    <property type="match status" value="1"/>
</dbReference>
<dbReference type="EMBL" id="QEIN01000015">
    <property type="protein sequence ID" value="RCV61772.1"/>
    <property type="molecule type" value="Genomic_DNA"/>
</dbReference>
<dbReference type="Gene3D" id="1.10.357.10">
    <property type="entry name" value="Tetracycline Repressor, domain 2"/>
    <property type="match status" value="1"/>
</dbReference>
<dbReference type="AlphaFoldDB" id="A0A368TA55"/>
<protein>
    <submittedName>
        <fullName evidence="2">Uncharacterized protein</fullName>
    </submittedName>
</protein>
<evidence type="ECO:0000256" key="1">
    <source>
        <dbReference type="SAM" id="MobiDB-lite"/>
    </source>
</evidence>
<evidence type="ECO:0000313" key="3">
    <source>
        <dbReference type="Proteomes" id="UP000253318"/>
    </source>
</evidence>
<feature type="compositionally biased region" description="Polar residues" evidence="1">
    <location>
        <begin position="182"/>
        <end position="200"/>
    </location>
</feature>
<sequence>MEEALEDPGPWPGFCAVVEKVCAMQATDRGFPAAFPAQFPDNTDYARERARAEWRLAELGRRAEDAGKLRADFEVSDMPLLLPANSGVVQESPQASLAASHRLVGYLRQSFRADRTGPPGRGWTRCTGRAEQRSRRGWSGRRRRGATAVVALLSCRPLSASAPTAAADRTRCRGDGSRKQILWNSARSGVENTAPAPSQG</sequence>
<feature type="region of interest" description="Disordered" evidence="1">
    <location>
        <begin position="116"/>
        <end position="142"/>
    </location>
</feature>
<evidence type="ECO:0000313" key="2">
    <source>
        <dbReference type="EMBL" id="RCV61772.1"/>
    </source>
</evidence>
<organism evidence="2 3">
    <name type="scientific">Marinitenerispora sediminis</name>
    <dbReference type="NCBI Taxonomy" id="1931232"/>
    <lineage>
        <taxon>Bacteria</taxon>
        <taxon>Bacillati</taxon>
        <taxon>Actinomycetota</taxon>
        <taxon>Actinomycetes</taxon>
        <taxon>Streptosporangiales</taxon>
        <taxon>Nocardiopsidaceae</taxon>
        <taxon>Marinitenerispora</taxon>
    </lineage>
</organism>
<feature type="region of interest" description="Disordered" evidence="1">
    <location>
        <begin position="162"/>
        <end position="200"/>
    </location>
</feature>
<dbReference type="InterPro" id="IPR036271">
    <property type="entry name" value="Tet_transcr_reg_TetR-rel_C_sf"/>
</dbReference>